<evidence type="ECO:0000256" key="4">
    <source>
        <dbReference type="ARBA" id="ARBA00022833"/>
    </source>
</evidence>
<dbReference type="OMA" id="LYALCFG"/>
<evidence type="ECO:0000313" key="9">
    <source>
        <dbReference type="Ensembl" id="ENSENLP00000012645.1"/>
    </source>
</evidence>
<feature type="region of interest" description="Disordered" evidence="7">
    <location>
        <begin position="207"/>
        <end position="229"/>
    </location>
</feature>
<evidence type="ECO:0000313" key="10">
    <source>
        <dbReference type="Proteomes" id="UP000472264"/>
    </source>
</evidence>
<evidence type="ECO:0000256" key="2">
    <source>
        <dbReference type="ARBA" id="ARBA00022737"/>
    </source>
</evidence>
<dbReference type="AlphaFoldDB" id="A0A665TZQ5"/>
<dbReference type="PANTHER" id="PTHR24388:SF45">
    <property type="entry name" value="POGO TRANSPOSABLE ELEMENT DERIVED WITH ZNF DOMAIN"/>
    <property type="match status" value="1"/>
</dbReference>
<reference evidence="9" key="1">
    <citation type="submission" date="2021-04" db="EMBL/GenBank/DDBJ databases">
        <authorList>
            <consortium name="Wellcome Sanger Institute Data Sharing"/>
        </authorList>
    </citation>
    <scope>NUCLEOTIDE SEQUENCE [LARGE SCALE GENOMIC DNA]</scope>
</reference>
<proteinExistence type="predicted"/>
<keyword evidence="10" id="KW-1185">Reference proteome</keyword>
<dbReference type="PROSITE" id="PS00028">
    <property type="entry name" value="ZINC_FINGER_C2H2_1"/>
    <property type="match status" value="3"/>
</dbReference>
<dbReference type="PROSITE" id="PS50157">
    <property type="entry name" value="ZINC_FINGER_C2H2_2"/>
    <property type="match status" value="1"/>
</dbReference>
<dbReference type="Proteomes" id="UP000472264">
    <property type="component" value="Chromosome 11"/>
</dbReference>
<dbReference type="GO" id="GO:0000981">
    <property type="term" value="F:DNA-binding transcription factor activity, RNA polymerase II-specific"/>
    <property type="evidence" value="ECO:0007669"/>
    <property type="project" value="TreeGrafter"/>
</dbReference>
<evidence type="ECO:0000259" key="8">
    <source>
        <dbReference type="PROSITE" id="PS50157"/>
    </source>
</evidence>
<dbReference type="Pfam" id="PF03184">
    <property type="entry name" value="DDE_1"/>
    <property type="match status" value="1"/>
</dbReference>
<dbReference type="GO" id="GO:0008270">
    <property type="term" value="F:zinc ion binding"/>
    <property type="evidence" value="ECO:0007669"/>
    <property type="project" value="UniProtKB-KW"/>
</dbReference>
<sequence length="1223" mass="136118">MAVAYAPDGSADLLMECDEEEQEIWPPLPQTAEEKKVKTFRSVDAAVSQMSKQMDTPPIMIIPLPVPPVSSSSPSPVNLRTKSSGHPQSFMVNGRVVPLLPGGGGVELKLHSHPRGSASGFTTVQVPVTLRVHSLAGTRHINTTASLAATCPPNSAAATPSVPEAGPTPIITGVVSGEAAQKVLSDHNMTFKSNLPPLDLSVASSTALQQTTLPTSKNTKDPPHSSRPAAAHQFLKGQLDPVSPPNCPVCVCQYKLITELRGFMCLCSPDIALSLKELKKKKKFHRKSRDKSRSSRDCQSSSKVLRTRPRHVAASVVSPPQKTRRSPVDFLSDPFASPPPTFSSPQRDQSDPPHGKLVILVEDFYYGSDPGKSSVELHRSNKKLTGLYRCINCPKTLRNNIELMSHMKQHVSQHGDLETLSTCPHCFRHYLTPCKLQCHLEAVHNQYQSTATCRICELDFGSEPAFLWHMKTTHKPGEMPYVCQVCDFRSSFYLDVWTHFQETHADTKHLLCQYCLRVLHSSSCYQQHFARHQKKHVFGCEKCRLHFLYIKERLEHKLLHHKTHIRPVQLSGLRPGTKVTVRTYSVVGHPDGVEPIMKVAPCPVVDVIPPPPTVPTQEAPKRRVESLGPLLTQLSGTASVSQPRCVECLRVIQDFRTHFPSLVHCSLCRFSTCCSTSYANHMINNHASCRRNPQYQSIFQLDSWLSETLKCESCLLSTCRGDLMAYHLTQRPGHCCRTQSESRVNVAQPTSNFNSITSPGGRSSGAFIPIDLLPSGQSSTQLSVKPLTSPSPLSSPPAMTIKFLGPRPQPEQTLTVSQLSAILSSLCHGVPQAARHHHRSPQLIVSWTRQLQRGLGRRGWSWKMAELVEQLLCWREKQLMVTEEFLLQVARDVLGGDSWLTERYSWTVDLMLRHELSHQPPDPSCRVMLPSTIRGAVLPFIRSFSSQIKTRGLRPHHLGCMDEFSIFIHLDKFNNQHLSAFQVSGSPEETPMFDVVLSALSDGTLLTPQLFFRGMLTCVPEGFPDNVLLESQQEGFSDQDRLQIWINKVWRPHMSASVGNQQSVLMVDVHRGHVTDAFRDALSSASTDLVVIPEGCSCRLQPLHVCLTPVLREFLQARWTQLVSKGGLEGLGLDQLALTLACWLSEVMSTLNSETSILRRSFSSVCDLQQVEDRWEAAKMITALTKALVHPPLGRRPGPELELLLMMEKFESSEEAEQELMDS</sequence>
<dbReference type="GO" id="GO:0000978">
    <property type="term" value="F:RNA polymerase II cis-regulatory region sequence-specific DNA binding"/>
    <property type="evidence" value="ECO:0007669"/>
    <property type="project" value="TreeGrafter"/>
</dbReference>
<feature type="compositionally biased region" description="Polar residues" evidence="7">
    <location>
        <begin position="207"/>
        <end position="217"/>
    </location>
</feature>
<reference evidence="9" key="2">
    <citation type="submission" date="2025-08" db="UniProtKB">
        <authorList>
            <consortium name="Ensembl"/>
        </authorList>
    </citation>
    <scope>IDENTIFICATION</scope>
</reference>
<keyword evidence="5" id="KW-0539">Nucleus</keyword>
<dbReference type="PANTHER" id="PTHR24388">
    <property type="entry name" value="ZINC FINGER PROTEIN"/>
    <property type="match status" value="1"/>
</dbReference>
<dbReference type="Ensembl" id="ENSENLT00000013162.1">
    <property type="protein sequence ID" value="ENSENLP00000012645.1"/>
    <property type="gene ID" value="ENSENLG00000006021.1"/>
</dbReference>
<evidence type="ECO:0000256" key="5">
    <source>
        <dbReference type="ARBA" id="ARBA00023242"/>
    </source>
</evidence>
<accession>A0A665TZQ5</accession>
<dbReference type="InterPro" id="IPR057618">
    <property type="entry name" value="Znf_POGZ/Z280C-D-like"/>
</dbReference>
<feature type="domain" description="C2H2-type" evidence="8">
    <location>
        <begin position="388"/>
        <end position="415"/>
    </location>
</feature>
<evidence type="ECO:0000256" key="1">
    <source>
        <dbReference type="ARBA" id="ARBA00022723"/>
    </source>
</evidence>
<evidence type="ECO:0000256" key="7">
    <source>
        <dbReference type="SAM" id="MobiDB-lite"/>
    </source>
</evidence>
<protein>
    <recommendedName>
        <fullName evidence="8">C2H2-type domain-containing protein</fullName>
    </recommendedName>
</protein>
<name>A0A665TZQ5_ECHNA</name>
<dbReference type="Gene3D" id="3.30.160.60">
    <property type="entry name" value="Classic Zinc Finger"/>
    <property type="match status" value="1"/>
</dbReference>
<reference evidence="9" key="3">
    <citation type="submission" date="2025-09" db="UniProtKB">
        <authorList>
            <consortium name="Ensembl"/>
        </authorList>
    </citation>
    <scope>IDENTIFICATION</scope>
</reference>
<dbReference type="SMART" id="SM00355">
    <property type="entry name" value="ZnF_C2H2"/>
    <property type="match status" value="8"/>
</dbReference>
<feature type="region of interest" description="Disordered" evidence="7">
    <location>
        <begin position="282"/>
        <end position="353"/>
    </location>
</feature>
<gene>
    <name evidence="9" type="primary">pogza</name>
</gene>
<evidence type="ECO:0000256" key="6">
    <source>
        <dbReference type="PROSITE-ProRule" id="PRU00042"/>
    </source>
</evidence>
<evidence type="ECO:0000256" key="3">
    <source>
        <dbReference type="ARBA" id="ARBA00022771"/>
    </source>
</evidence>
<dbReference type="InterPro" id="IPR013087">
    <property type="entry name" value="Znf_C2H2_type"/>
</dbReference>
<keyword evidence="3 6" id="KW-0863">Zinc-finger</keyword>
<dbReference type="Pfam" id="PF25429">
    <property type="entry name" value="zf-POGZ"/>
    <property type="match status" value="1"/>
</dbReference>
<keyword evidence="2" id="KW-0677">Repeat</keyword>
<dbReference type="InParanoid" id="A0A665TZQ5"/>
<dbReference type="InterPro" id="IPR004875">
    <property type="entry name" value="DDE_SF_endonuclease_dom"/>
</dbReference>
<dbReference type="InterPro" id="IPR050527">
    <property type="entry name" value="Snail/Krueppel_Znf"/>
</dbReference>
<keyword evidence="4" id="KW-0862">Zinc</keyword>
<organism evidence="9 10">
    <name type="scientific">Echeneis naucrates</name>
    <name type="common">Live sharksucker</name>
    <dbReference type="NCBI Taxonomy" id="173247"/>
    <lineage>
        <taxon>Eukaryota</taxon>
        <taxon>Metazoa</taxon>
        <taxon>Chordata</taxon>
        <taxon>Craniata</taxon>
        <taxon>Vertebrata</taxon>
        <taxon>Euteleostomi</taxon>
        <taxon>Actinopterygii</taxon>
        <taxon>Neopterygii</taxon>
        <taxon>Teleostei</taxon>
        <taxon>Neoteleostei</taxon>
        <taxon>Acanthomorphata</taxon>
        <taxon>Carangaria</taxon>
        <taxon>Carangiformes</taxon>
        <taxon>Echeneidae</taxon>
        <taxon>Echeneis</taxon>
    </lineage>
</organism>
<keyword evidence="1" id="KW-0479">Metal-binding</keyword>